<evidence type="ECO:0000313" key="2">
    <source>
        <dbReference type="Proteomes" id="UP000288859"/>
    </source>
</evidence>
<accession>A0A438NHU2</accession>
<organism evidence="1 2">
    <name type="scientific">Exophiala mesophila</name>
    <name type="common">Black yeast-like fungus</name>
    <dbReference type="NCBI Taxonomy" id="212818"/>
    <lineage>
        <taxon>Eukaryota</taxon>
        <taxon>Fungi</taxon>
        <taxon>Dikarya</taxon>
        <taxon>Ascomycota</taxon>
        <taxon>Pezizomycotina</taxon>
        <taxon>Eurotiomycetes</taxon>
        <taxon>Chaetothyriomycetidae</taxon>
        <taxon>Chaetothyriales</taxon>
        <taxon>Herpotrichiellaceae</taxon>
        <taxon>Exophiala</taxon>
    </lineage>
</organism>
<proteinExistence type="predicted"/>
<dbReference type="AlphaFoldDB" id="A0A438NHU2"/>
<sequence length="243" mass="27378">MKSPPDQAPLPANATATIGGIQPKAASTATIEVNGERLDIRILESNRDWDSWYGWLSDLFVDRNCWSLLHADEHILEKHRRPLPLLASRNERNEYLRLCDAYDEQQIRLVWAKDVFRASLSSEIRLETARLGFCCLKCAIDYLDRKYNPASQTWVGLIDLTVVGAVAGIASIAIAVHVVLGLYEYVASSLDSATYGQKTPVLSTDSELFVVFWCDVGRLVPRDISNGDKIHFYGQFSRFHCNE</sequence>
<dbReference type="OrthoDB" id="10325683at2759"/>
<dbReference type="VEuPathDB" id="FungiDB:PV10_00128"/>
<protein>
    <submittedName>
        <fullName evidence="1">Uncharacterized protein</fullName>
    </submittedName>
</protein>
<name>A0A438NHU2_EXOME</name>
<dbReference type="Proteomes" id="UP000288859">
    <property type="component" value="Unassembled WGS sequence"/>
</dbReference>
<evidence type="ECO:0000313" key="1">
    <source>
        <dbReference type="EMBL" id="RVX75286.1"/>
    </source>
</evidence>
<gene>
    <name evidence="1" type="ORF">B0A52_00639</name>
</gene>
<reference evidence="1 2" key="1">
    <citation type="submission" date="2017-03" db="EMBL/GenBank/DDBJ databases">
        <title>Genomes of endolithic fungi from Antarctica.</title>
        <authorList>
            <person name="Coleine C."/>
            <person name="Masonjones S."/>
            <person name="Stajich J.E."/>
        </authorList>
    </citation>
    <scope>NUCLEOTIDE SEQUENCE [LARGE SCALE GENOMIC DNA]</scope>
    <source>
        <strain evidence="1 2">CCFEE 6314</strain>
    </source>
</reference>
<comment type="caution">
    <text evidence="1">The sequence shown here is derived from an EMBL/GenBank/DDBJ whole genome shotgun (WGS) entry which is preliminary data.</text>
</comment>
<dbReference type="EMBL" id="NAJM01000002">
    <property type="protein sequence ID" value="RVX75286.1"/>
    <property type="molecule type" value="Genomic_DNA"/>
</dbReference>